<keyword evidence="8" id="KW-1185">Reference proteome</keyword>
<evidence type="ECO:0000256" key="2">
    <source>
        <dbReference type="ARBA" id="ARBA00022630"/>
    </source>
</evidence>
<keyword evidence="5" id="KW-0812">Transmembrane</keyword>
<keyword evidence="2" id="KW-0285">Flavoprotein</keyword>
<comment type="similarity">
    <text evidence="1">Belongs to the paxM FAD-dependent monooxygenase family.</text>
</comment>
<evidence type="ECO:0000256" key="1">
    <source>
        <dbReference type="ARBA" id="ARBA00007992"/>
    </source>
</evidence>
<name>A0A5N6U7U6_ASPAV</name>
<dbReference type="InterPro" id="IPR036188">
    <property type="entry name" value="FAD/NAD-bd_sf"/>
</dbReference>
<feature type="domain" description="FAD-binding" evidence="6">
    <location>
        <begin position="14"/>
        <end position="179"/>
    </location>
</feature>
<feature type="transmembrane region" description="Helical" evidence="5">
    <location>
        <begin position="455"/>
        <end position="475"/>
    </location>
</feature>
<feature type="transmembrane region" description="Helical" evidence="5">
    <location>
        <begin position="496"/>
        <end position="514"/>
    </location>
</feature>
<dbReference type="EMBL" id="ML742027">
    <property type="protein sequence ID" value="KAE8154666.1"/>
    <property type="molecule type" value="Genomic_DNA"/>
</dbReference>
<evidence type="ECO:0000256" key="5">
    <source>
        <dbReference type="SAM" id="Phobius"/>
    </source>
</evidence>
<proteinExistence type="inferred from homology"/>
<feature type="domain" description="FAD-binding" evidence="6">
    <location>
        <begin position="287"/>
        <end position="372"/>
    </location>
</feature>
<feature type="transmembrane region" description="Helical" evidence="5">
    <location>
        <begin position="571"/>
        <end position="589"/>
    </location>
</feature>
<dbReference type="InterPro" id="IPR050562">
    <property type="entry name" value="FAD_mOase_fung"/>
</dbReference>
<evidence type="ECO:0000256" key="4">
    <source>
        <dbReference type="ARBA" id="ARBA00023002"/>
    </source>
</evidence>
<keyword evidence="5" id="KW-1133">Transmembrane helix</keyword>
<dbReference type="Proteomes" id="UP000325780">
    <property type="component" value="Unassembled WGS sequence"/>
</dbReference>
<organism evidence="7 8">
    <name type="scientific">Aspergillus avenaceus</name>
    <dbReference type="NCBI Taxonomy" id="36643"/>
    <lineage>
        <taxon>Eukaryota</taxon>
        <taxon>Fungi</taxon>
        <taxon>Dikarya</taxon>
        <taxon>Ascomycota</taxon>
        <taxon>Pezizomycotina</taxon>
        <taxon>Eurotiomycetes</taxon>
        <taxon>Eurotiomycetidae</taxon>
        <taxon>Eurotiales</taxon>
        <taxon>Aspergillaceae</taxon>
        <taxon>Aspergillus</taxon>
        <taxon>Aspergillus subgen. Circumdati</taxon>
    </lineage>
</organism>
<reference evidence="7 8" key="1">
    <citation type="submission" date="2019-04" db="EMBL/GenBank/DDBJ databases">
        <title>Friends and foes A comparative genomics study of 23 Aspergillus species from section Flavi.</title>
        <authorList>
            <consortium name="DOE Joint Genome Institute"/>
            <person name="Kjaerbolling I."/>
            <person name="Vesth T."/>
            <person name="Frisvad J.C."/>
            <person name="Nybo J.L."/>
            <person name="Theobald S."/>
            <person name="Kildgaard S."/>
            <person name="Isbrandt T."/>
            <person name="Kuo A."/>
            <person name="Sato A."/>
            <person name="Lyhne E.K."/>
            <person name="Kogle M.E."/>
            <person name="Wiebenga A."/>
            <person name="Kun R.S."/>
            <person name="Lubbers R.J."/>
            <person name="Makela M.R."/>
            <person name="Barry K."/>
            <person name="Chovatia M."/>
            <person name="Clum A."/>
            <person name="Daum C."/>
            <person name="Haridas S."/>
            <person name="He G."/>
            <person name="LaButti K."/>
            <person name="Lipzen A."/>
            <person name="Mondo S."/>
            <person name="Riley R."/>
            <person name="Salamov A."/>
            <person name="Simmons B.A."/>
            <person name="Magnuson J.K."/>
            <person name="Henrissat B."/>
            <person name="Mortensen U.H."/>
            <person name="Larsen T.O."/>
            <person name="Devries R.P."/>
            <person name="Grigoriev I.V."/>
            <person name="Machida M."/>
            <person name="Baker S.E."/>
            <person name="Andersen M.R."/>
        </authorList>
    </citation>
    <scope>NUCLEOTIDE SEQUENCE [LARGE SCALE GENOMIC DNA]</scope>
    <source>
        <strain evidence="7 8">IBT 18842</strain>
    </source>
</reference>
<protein>
    <recommendedName>
        <fullName evidence="6">FAD-binding domain-containing protein</fullName>
    </recommendedName>
</protein>
<dbReference type="PANTHER" id="PTHR47356:SF2">
    <property type="entry name" value="FAD-BINDING DOMAIN-CONTAINING PROTEIN-RELATED"/>
    <property type="match status" value="1"/>
</dbReference>
<dbReference type="PRINTS" id="PR00420">
    <property type="entry name" value="RNGMNOXGNASE"/>
</dbReference>
<accession>A0A5N6U7U6</accession>
<dbReference type="Gene3D" id="3.50.50.60">
    <property type="entry name" value="FAD/NAD(P)-binding domain"/>
    <property type="match status" value="1"/>
</dbReference>
<dbReference type="OrthoDB" id="10029326at2759"/>
<evidence type="ECO:0000313" key="8">
    <source>
        <dbReference type="Proteomes" id="UP000325780"/>
    </source>
</evidence>
<keyword evidence="5" id="KW-0472">Membrane</keyword>
<feature type="transmembrane region" description="Helical" evidence="5">
    <location>
        <begin position="642"/>
        <end position="660"/>
    </location>
</feature>
<dbReference type="PANTHER" id="PTHR47356">
    <property type="entry name" value="FAD-DEPENDENT MONOOXYGENASE ASQG-RELATED"/>
    <property type="match status" value="1"/>
</dbReference>
<dbReference type="Pfam" id="PF01494">
    <property type="entry name" value="FAD_binding_3"/>
    <property type="match status" value="2"/>
</dbReference>
<evidence type="ECO:0000256" key="3">
    <source>
        <dbReference type="ARBA" id="ARBA00022827"/>
    </source>
</evidence>
<dbReference type="GO" id="GO:0071949">
    <property type="term" value="F:FAD binding"/>
    <property type="evidence" value="ECO:0007669"/>
    <property type="project" value="InterPro"/>
</dbReference>
<dbReference type="InterPro" id="IPR002938">
    <property type="entry name" value="FAD-bd"/>
</dbReference>
<feature type="transmembrane region" description="Helical" evidence="5">
    <location>
        <begin position="601"/>
        <end position="621"/>
    </location>
</feature>
<keyword evidence="3" id="KW-0274">FAD</keyword>
<feature type="transmembrane region" description="Helical" evidence="5">
    <location>
        <begin position="701"/>
        <end position="730"/>
    </location>
</feature>
<feature type="transmembrane region" description="Helical" evidence="5">
    <location>
        <begin position="672"/>
        <end position="689"/>
    </location>
</feature>
<keyword evidence="4" id="KW-0560">Oxidoreductase</keyword>
<feature type="transmembrane region" description="Helical" evidence="5">
    <location>
        <begin position="534"/>
        <end position="550"/>
    </location>
</feature>
<dbReference type="GO" id="GO:0004497">
    <property type="term" value="F:monooxygenase activity"/>
    <property type="evidence" value="ECO:0007669"/>
    <property type="project" value="InterPro"/>
</dbReference>
<evidence type="ECO:0000313" key="7">
    <source>
        <dbReference type="EMBL" id="KAE8154666.1"/>
    </source>
</evidence>
<dbReference type="SUPFAM" id="SSF51905">
    <property type="entry name" value="FAD/NAD(P)-binding domain"/>
    <property type="match status" value="1"/>
</dbReference>
<gene>
    <name evidence="7" type="ORF">BDV25DRAFT_135585</name>
</gene>
<dbReference type="AlphaFoldDB" id="A0A5N6U7U6"/>
<evidence type="ECO:0000259" key="6">
    <source>
        <dbReference type="Pfam" id="PF01494"/>
    </source>
</evidence>
<sequence length="741" mass="81971">MNNTFSTEEGSIKKVVIVGGSIAGLTLAHALCHLGIEFTVLEKHGEISSSVGANICILGNGARILDQLGVWDDILQRTIPVDSQRVWREDGRLVGETDALKLLPIRQGYPLVFIERRELLQVLFDHLKDRRKDVLVSKYVTCIEHLPVGIVAYCADGSSVAGDLVVGADGVRSVVREEMWRHMTVAGLGSSTEKDRKCIRAEYCCVFGISSPTPGLYQRQVNRTIDDGIFFFGALGKDDQVFWFLCFHMGDVYHGSDIPKFDEAQRESLLESALDKCVGEGVCFDKLYKNTIRSALVPLEEGVYRYWNWGRMVCIGDSSHKTAPNLGQGGNAAIEDAASLANEIDKLRSPTSTTAMHETLQLWSNKRKKRVTPICHAGEAVTRMEMFKNWAYKILGLYLAVRHSSALADILCDASIGAESLSFLPLPPKSNRGTMPFDRSKGLGAPGTMLKRTAWAFPFLLLSFISCWGGVYDVALTSSQSLVHSDMQKGVSYQYIANYAVIMIIWTVEGFRGGNRLSLASWPLPFAILAHWQHARELAVPLYFGLYYLLQRGSRLLVPDCRIVCLPYIKALVPALVAGHFLPAASIFQEDSPEFFRDLHLPLPLLPIMFSGVLWMVSLCFRDTTSAARLHAPTTDLNYIRFACSFIAAIAGYHSFHSWWLTGLLPGKLLTLSQPGGLAISSGLIWLMLEIKDLKVLGQISVSWVVMMLCMPVATVLLGPSTALILGWGFREEVLARSLQG</sequence>